<dbReference type="InterPro" id="IPR002213">
    <property type="entry name" value="UDP_glucos_trans"/>
</dbReference>
<reference evidence="7" key="2">
    <citation type="submission" date="2017-10" db="EMBL/GenBank/DDBJ databases">
        <title>Ladona fulva Genome sequencing and assembly.</title>
        <authorList>
            <person name="Murali S."/>
            <person name="Richards S."/>
            <person name="Bandaranaike D."/>
            <person name="Bellair M."/>
            <person name="Blankenburg K."/>
            <person name="Chao H."/>
            <person name="Dinh H."/>
            <person name="Doddapaneni H."/>
            <person name="Dugan-Rocha S."/>
            <person name="Elkadiri S."/>
            <person name="Gnanaolivu R."/>
            <person name="Hernandez B."/>
            <person name="Skinner E."/>
            <person name="Javaid M."/>
            <person name="Lee S."/>
            <person name="Li M."/>
            <person name="Ming W."/>
            <person name="Munidasa M."/>
            <person name="Muniz J."/>
            <person name="Nguyen L."/>
            <person name="Hughes D."/>
            <person name="Osuji N."/>
            <person name="Pu L.-L."/>
            <person name="Puazo M."/>
            <person name="Qu C."/>
            <person name="Quiroz J."/>
            <person name="Raj R."/>
            <person name="Weissenberger G."/>
            <person name="Xin Y."/>
            <person name="Zou X."/>
            <person name="Han Y."/>
            <person name="Worley K."/>
            <person name="Muzny D."/>
            <person name="Gibbs R."/>
        </authorList>
    </citation>
    <scope>NUCLEOTIDE SEQUENCE</scope>
    <source>
        <strain evidence="7">Sampled in the wild</strain>
    </source>
</reference>
<feature type="transmembrane region" description="Helical" evidence="5">
    <location>
        <begin position="393"/>
        <end position="424"/>
    </location>
</feature>
<evidence type="ECO:0000256" key="5">
    <source>
        <dbReference type="RuleBase" id="RU362059"/>
    </source>
</evidence>
<sequence>MAALSGLADAARILAVIPTPSRSHYIWNRALILALAKKGHQVTVLSPDAEKEPVPNLKLMFLEDSYASAHDLFVYEDLVKVGKFGSVELLWTWGIECCRQQMDTKGAKELLKMPPDSFDLIIMETVLSDCMYVYIHHFGGGTRKIPPLTEIGSNISLILVNNHYVINGPQPLLPGIIEVGGMQCTPAKPLPKDITEFLDGSPKGAIFFSLGSNLRSEFLPKEKLHMIVRTFAALNPQIRVLWKFDPDTPIENLPPNVLLRKWLQQEDVLGHPKTVLFITHGGLLSTQESIYHGVPMVGVPFFADQRTNVRRMVELKVAKEVNILTTNEGAFTEAITRVIGDEMYRQNMRRLSRLFRDHPQTPLECAIFWTEFVLRHDKGRIESLRAPGHDLAWYQYFMLDVFAVIFMFVLISLFVLIILIQLIYKLISKSLHSDNSSEDPKKERLVSDETFQCQS</sequence>
<dbReference type="SUPFAM" id="SSF53756">
    <property type="entry name" value="UDP-Glycosyltransferase/glycogen phosphorylase"/>
    <property type="match status" value="1"/>
</dbReference>
<protein>
    <recommendedName>
        <fullName evidence="5">UDP-glucuronosyltransferase</fullName>
        <ecNumber evidence="5">2.4.1.17</ecNumber>
    </recommendedName>
</protein>
<dbReference type="AlphaFoldDB" id="A0A8K0KUQ1"/>
<keyword evidence="2 4" id="KW-0328">Glycosyltransferase</keyword>
<dbReference type="EMBL" id="KZ309367">
    <property type="protein sequence ID" value="KAG8238543.1"/>
    <property type="molecule type" value="Genomic_DNA"/>
</dbReference>
<dbReference type="Proteomes" id="UP000792457">
    <property type="component" value="Unassembled WGS sequence"/>
</dbReference>
<dbReference type="Pfam" id="PF00201">
    <property type="entry name" value="UDPGT"/>
    <property type="match status" value="1"/>
</dbReference>
<dbReference type="PANTHER" id="PTHR48043:SF159">
    <property type="entry name" value="EG:EG0003.4 PROTEIN-RELATED"/>
    <property type="match status" value="1"/>
</dbReference>
<keyword evidence="8" id="KW-1185">Reference proteome</keyword>
<organism evidence="7 8">
    <name type="scientific">Ladona fulva</name>
    <name type="common">Scarce chaser dragonfly</name>
    <name type="synonym">Libellula fulva</name>
    <dbReference type="NCBI Taxonomy" id="123851"/>
    <lineage>
        <taxon>Eukaryota</taxon>
        <taxon>Metazoa</taxon>
        <taxon>Ecdysozoa</taxon>
        <taxon>Arthropoda</taxon>
        <taxon>Hexapoda</taxon>
        <taxon>Insecta</taxon>
        <taxon>Pterygota</taxon>
        <taxon>Palaeoptera</taxon>
        <taxon>Odonata</taxon>
        <taxon>Epiprocta</taxon>
        <taxon>Anisoptera</taxon>
        <taxon>Libelluloidea</taxon>
        <taxon>Libellulidae</taxon>
        <taxon>Ladona</taxon>
    </lineage>
</organism>
<dbReference type="CDD" id="cd03784">
    <property type="entry name" value="GT1_Gtf-like"/>
    <property type="match status" value="1"/>
</dbReference>
<evidence type="ECO:0000313" key="7">
    <source>
        <dbReference type="EMBL" id="KAG8238543.1"/>
    </source>
</evidence>
<feature type="compositionally biased region" description="Basic and acidic residues" evidence="6">
    <location>
        <begin position="438"/>
        <end position="447"/>
    </location>
</feature>
<gene>
    <name evidence="7" type="ORF">J437_LFUL018357</name>
</gene>
<comment type="caution">
    <text evidence="7">The sequence shown here is derived from an EMBL/GenBank/DDBJ whole genome shotgun (WGS) entry which is preliminary data.</text>
</comment>
<comment type="subcellular location">
    <subcellularLocation>
        <location evidence="5">Membrane</location>
        <topology evidence="5">Single-pass membrane protein</topology>
    </subcellularLocation>
</comment>
<accession>A0A8K0KUQ1</accession>
<evidence type="ECO:0000256" key="6">
    <source>
        <dbReference type="SAM" id="MobiDB-lite"/>
    </source>
</evidence>
<comment type="catalytic activity">
    <reaction evidence="5">
        <text>glucuronate acceptor + UDP-alpha-D-glucuronate = acceptor beta-D-glucuronoside + UDP + H(+)</text>
        <dbReference type="Rhea" id="RHEA:21032"/>
        <dbReference type="ChEBI" id="CHEBI:15378"/>
        <dbReference type="ChEBI" id="CHEBI:58052"/>
        <dbReference type="ChEBI" id="CHEBI:58223"/>
        <dbReference type="ChEBI" id="CHEBI:132367"/>
        <dbReference type="ChEBI" id="CHEBI:132368"/>
        <dbReference type="EC" id="2.4.1.17"/>
    </reaction>
</comment>
<dbReference type="GO" id="GO:0015020">
    <property type="term" value="F:glucuronosyltransferase activity"/>
    <property type="evidence" value="ECO:0007669"/>
    <property type="project" value="UniProtKB-EC"/>
</dbReference>
<feature type="region of interest" description="Disordered" evidence="6">
    <location>
        <begin position="432"/>
        <end position="455"/>
    </location>
</feature>
<keyword evidence="3 4" id="KW-0808">Transferase</keyword>
<dbReference type="FunFam" id="3.40.50.2000:FF:000050">
    <property type="entry name" value="UDP-glucuronosyltransferase"/>
    <property type="match status" value="1"/>
</dbReference>
<dbReference type="Gene3D" id="3.40.50.2000">
    <property type="entry name" value="Glycogen Phosphorylase B"/>
    <property type="match status" value="1"/>
</dbReference>
<reference evidence="7" key="1">
    <citation type="submission" date="2013-04" db="EMBL/GenBank/DDBJ databases">
        <authorList>
            <person name="Qu J."/>
            <person name="Murali S.C."/>
            <person name="Bandaranaike D."/>
            <person name="Bellair M."/>
            <person name="Blankenburg K."/>
            <person name="Chao H."/>
            <person name="Dinh H."/>
            <person name="Doddapaneni H."/>
            <person name="Downs B."/>
            <person name="Dugan-Rocha S."/>
            <person name="Elkadiri S."/>
            <person name="Gnanaolivu R.D."/>
            <person name="Hernandez B."/>
            <person name="Javaid M."/>
            <person name="Jayaseelan J.C."/>
            <person name="Lee S."/>
            <person name="Li M."/>
            <person name="Ming W."/>
            <person name="Munidasa M."/>
            <person name="Muniz J."/>
            <person name="Nguyen L."/>
            <person name="Ongeri F."/>
            <person name="Osuji N."/>
            <person name="Pu L.-L."/>
            <person name="Puazo M."/>
            <person name="Qu C."/>
            <person name="Quiroz J."/>
            <person name="Raj R."/>
            <person name="Weissenberger G."/>
            <person name="Xin Y."/>
            <person name="Zou X."/>
            <person name="Han Y."/>
            <person name="Richards S."/>
            <person name="Worley K."/>
            <person name="Muzny D."/>
            <person name="Gibbs R."/>
        </authorList>
    </citation>
    <scope>NUCLEOTIDE SEQUENCE</scope>
    <source>
        <strain evidence="7">Sampled in the wild</strain>
    </source>
</reference>
<dbReference type="InterPro" id="IPR050271">
    <property type="entry name" value="UDP-glycosyltransferase"/>
</dbReference>
<evidence type="ECO:0000256" key="2">
    <source>
        <dbReference type="ARBA" id="ARBA00022676"/>
    </source>
</evidence>
<dbReference type="GO" id="GO:0016020">
    <property type="term" value="C:membrane"/>
    <property type="evidence" value="ECO:0007669"/>
    <property type="project" value="UniProtKB-SubCell"/>
</dbReference>
<dbReference type="PROSITE" id="PS00375">
    <property type="entry name" value="UDPGT"/>
    <property type="match status" value="1"/>
</dbReference>
<name>A0A8K0KUQ1_LADFU</name>
<evidence type="ECO:0000256" key="1">
    <source>
        <dbReference type="ARBA" id="ARBA00009995"/>
    </source>
</evidence>
<proteinExistence type="inferred from homology"/>
<evidence type="ECO:0000256" key="4">
    <source>
        <dbReference type="RuleBase" id="RU003718"/>
    </source>
</evidence>
<dbReference type="EC" id="2.4.1.17" evidence="5"/>
<comment type="similarity">
    <text evidence="1 4">Belongs to the UDP-glycosyltransferase family.</text>
</comment>
<dbReference type="OrthoDB" id="5835829at2759"/>
<keyword evidence="5" id="KW-0472">Membrane</keyword>
<dbReference type="InterPro" id="IPR035595">
    <property type="entry name" value="UDP_glycos_trans_CS"/>
</dbReference>
<evidence type="ECO:0000256" key="3">
    <source>
        <dbReference type="ARBA" id="ARBA00022679"/>
    </source>
</evidence>
<dbReference type="PANTHER" id="PTHR48043">
    <property type="entry name" value="EG:EG0003.4 PROTEIN-RELATED"/>
    <property type="match status" value="1"/>
</dbReference>
<evidence type="ECO:0000313" key="8">
    <source>
        <dbReference type="Proteomes" id="UP000792457"/>
    </source>
</evidence>
<keyword evidence="5" id="KW-0812">Transmembrane</keyword>
<keyword evidence="5" id="KW-1133">Transmembrane helix</keyword>